<dbReference type="Gramene" id="TraesRN7D0101040000.1">
    <property type="protein sequence ID" value="TraesRN7D0101040000.1"/>
    <property type="gene ID" value="TraesRN7D0101040000"/>
</dbReference>
<name>A0A3B6TPI1_WHEAT</name>
<accession>A0A3B6TPI1</accession>
<proteinExistence type="inferred from homology"/>
<gene>
    <name evidence="3" type="primary">LOC123164598</name>
</gene>
<feature type="compositionally biased region" description="Basic and acidic residues" evidence="2">
    <location>
        <begin position="67"/>
        <end position="91"/>
    </location>
</feature>
<keyword evidence="4" id="KW-1185">Reference proteome</keyword>
<sequence>MIAFAKICKAHTAGARAATPLDMQAGRSAMEATKEAAANVGASACSGLEKTRATLQGQVDKATAHSSADREAAETRTRERVHGAEEVKRDAMLANAAAKERATAGAYHPSQGAPGIVPGGAPTGGRVEAGVAESRPIGTATGTGRPSAAHNPRVGGGAAPATGTGGQYQ</sequence>
<dbReference type="Pfam" id="PF03760">
    <property type="entry name" value="LEA_1"/>
    <property type="match status" value="1"/>
</dbReference>
<feature type="region of interest" description="Disordered" evidence="2">
    <location>
        <begin position="58"/>
        <end position="169"/>
    </location>
</feature>
<dbReference type="Gramene" id="TraesCS7D03G1015000.1">
    <property type="protein sequence ID" value="TraesCS7D03G1015000.1.CDS1"/>
    <property type="gene ID" value="TraesCS7D03G1015000"/>
</dbReference>
<dbReference type="Gramene" id="TraesCS7D02G428800.1">
    <property type="protein sequence ID" value="TraesCS7D02G428800.1.cds1"/>
    <property type="gene ID" value="TraesCS7D02G428800"/>
</dbReference>
<dbReference type="InterPro" id="IPR005513">
    <property type="entry name" value="LEA_1"/>
</dbReference>
<feature type="compositionally biased region" description="Gly residues" evidence="2">
    <location>
        <begin position="154"/>
        <end position="169"/>
    </location>
</feature>
<dbReference type="OMA" id="DMATQKK"/>
<dbReference type="GeneID" id="123164598"/>
<dbReference type="PANTHER" id="PTHR33493:SF2">
    <property type="entry name" value="LATE EMBRYOGENESIS ABUNDANT PROTEIN 46"/>
    <property type="match status" value="1"/>
</dbReference>
<dbReference type="STRING" id="4565.A0A3B6TPI1"/>
<dbReference type="PANTHER" id="PTHR33493">
    <property type="entry name" value="LATE EMBRYOGENESIS ABUNDANT PROTEIN 6-RELATED"/>
    <property type="match status" value="1"/>
</dbReference>
<dbReference type="EnsemblPlants" id="TraesCS7D02G428800.1">
    <property type="protein sequence ID" value="TraesCS7D02G428800.1.cds1"/>
    <property type="gene ID" value="TraesCS7D02G428800"/>
</dbReference>
<evidence type="ECO:0000313" key="3">
    <source>
        <dbReference type="EnsemblPlants" id="TraesCS7D02G428800.1.cds1"/>
    </source>
</evidence>
<protein>
    <submittedName>
        <fullName evidence="3">Uncharacterized protein</fullName>
    </submittedName>
</protein>
<dbReference type="AlphaFoldDB" id="A0A3B6TPI1"/>
<dbReference type="Gramene" id="TraesCAD_scaffold_062622_01G000300.1">
    <property type="protein sequence ID" value="TraesCAD_scaffold_062622_01G000300.1"/>
    <property type="gene ID" value="TraesCAD_scaffold_062622_01G000300"/>
</dbReference>
<evidence type="ECO:0000256" key="2">
    <source>
        <dbReference type="SAM" id="MobiDB-lite"/>
    </source>
</evidence>
<dbReference type="Gramene" id="TraesWEE_scaffold_079907_01G000200.1">
    <property type="protein sequence ID" value="TraesWEE_scaffold_079907_01G000200.1"/>
    <property type="gene ID" value="TraesWEE_scaffold_079907_01G000200"/>
</dbReference>
<dbReference type="Gramene" id="TraesCLE_scaffold_062266_01G000200.1">
    <property type="protein sequence ID" value="TraesCLE_scaffold_062266_01G000200.1"/>
    <property type="gene ID" value="TraesCLE_scaffold_062266_01G000200"/>
</dbReference>
<dbReference type="Gramene" id="TraesROB_scaffold_016284_01G000200.1">
    <property type="protein sequence ID" value="TraesROB_scaffold_016284_01G000200.1"/>
    <property type="gene ID" value="TraesROB_scaffold_016284_01G000200"/>
</dbReference>
<dbReference type="KEGG" id="taes:123164598"/>
<reference evidence="3" key="1">
    <citation type="submission" date="2018-08" db="EMBL/GenBank/DDBJ databases">
        <authorList>
            <person name="Rossello M."/>
        </authorList>
    </citation>
    <scope>NUCLEOTIDE SEQUENCE [LARGE SCALE GENOMIC DNA]</scope>
    <source>
        <strain evidence="3">cv. Chinese Spring</strain>
    </source>
</reference>
<organism evidence="3">
    <name type="scientific">Triticum aestivum</name>
    <name type="common">Wheat</name>
    <dbReference type="NCBI Taxonomy" id="4565"/>
    <lineage>
        <taxon>Eukaryota</taxon>
        <taxon>Viridiplantae</taxon>
        <taxon>Streptophyta</taxon>
        <taxon>Embryophyta</taxon>
        <taxon>Tracheophyta</taxon>
        <taxon>Spermatophyta</taxon>
        <taxon>Magnoliopsida</taxon>
        <taxon>Liliopsida</taxon>
        <taxon>Poales</taxon>
        <taxon>Poaceae</taxon>
        <taxon>BOP clade</taxon>
        <taxon>Pooideae</taxon>
        <taxon>Triticodae</taxon>
        <taxon>Triticeae</taxon>
        <taxon>Triticinae</taxon>
        <taxon>Triticum</taxon>
    </lineage>
</organism>
<dbReference type="RefSeq" id="XP_044438069.1">
    <property type="nucleotide sequence ID" value="XM_044582134.1"/>
</dbReference>
<evidence type="ECO:0000256" key="1">
    <source>
        <dbReference type="ARBA" id="ARBA00010975"/>
    </source>
</evidence>
<reference evidence="3" key="2">
    <citation type="submission" date="2018-10" db="UniProtKB">
        <authorList>
            <consortium name="EnsemblPlants"/>
        </authorList>
    </citation>
    <scope>IDENTIFICATION</scope>
</reference>
<evidence type="ECO:0000313" key="4">
    <source>
        <dbReference type="Proteomes" id="UP000019116"/>
    </source>
</evidence>
<comment type="similarity">
    <text evidence="1">Belongs to the LEA type 1 family.</text>
</comment>
<dbReference type="Proteomes" id="UP000019116">
    <property type="component" value="Chromosome 7D"/>
</dbReference>
<dbReference type="GO" id="GO:0009793">
    <property type="term" value="P:embryo development ending in seed dormancy"/>
    <property type="evidence" value="ECO:0007669"/>
    <property type="project" value="InterPro"/>
</dbReference>
<dbReference type="OrthoDB" id="758082at2759"/>